<feature type="non-terminal residue" evidence="1">
    <location>
        <position position="123"/>
    </location>
</feature>
<dbReference type="EMBL" id="VWYW01000005">
    <property type="protein sequence ID" value="NXF01068.1"/>
    <property type="molecule type" value="Genomic_DNA"/>
</dbReference>
<keyword evidence="2" id="KW-1185">Reference proteome</keyword>
<dbReference type="AlphaFoldDB" id="A0A7K8Q817"/>
<dbReference type="Proteomes" id="UP000567624">
    <property type="component" value="Unassembled WGS sequence"/>
</dbReference>
<dbReference type="PANTHER" id="PTHR24274">
    <property type="entry name" value="CILIA- AND FLAGELLA-ASSOCIATED PROTEIN 161"/>
    <property type="match status" value="1"/>
</dbReference>
<dbReference type="Pfam" id="PF24569">
    <property type="entry name" value="CFAP161"/>
    <property type="match status" value="1"/>
</dbReference>
<organism evidence="1 2">
    <name type="scientific">Smithornis capensis</name>
    <dbReference type="NCBI Taxonomy" id="363769"/>
    <lineage>
        <taxon>Eukaryota</taxon>
        <taxon>Metazoa</taxon>
        <taxon>Chordata</taxon>
        <taxon>Craniata</taxon>
        <taxon>Vertebrata</taxon>
        <taxon>Euteleostomi</taxon>
        <taxon>Archelosauria</taxon>
        <taxon>Archosauria</taxon>
        <taxon>Dinosauria</taxon>
        <taxon>Saurischia</taxon>
        <taxon>Theropoda</taxon>
        <taxon>Coelurosauria</taxon>
        <taxon>Aves</taxon>
        <taxon>Neognathae</taxon>
        <taxon>Neoaves</taxon>
        <taxon>Telluraves</taxon>
        <taxon>Australaves</taxon>
        <taxon>Passeriformes</taxon>
        <taxon>Eurylaimidae</taxon>
        <taxon>Smithornis</taxon>
    </lineage>
</organism>
<evidence type="ECO:0000313" key="1">
    <source>
        <dbReference type="EMBL" id="NXF01068.1"/>
    </source>
</evidence>
<feature type="non-terminal residue" evidence="1">
    <location>
        <position position="1"/>
    </location>
</feature>
<dbReference type="InterPro" id="IPR055325">
    <property type="entry name" value="CF161"/>
</dbReference>
<gene>
    <name evidence="1" type="primary">Cfap161</name>
    <name evidence="1" type="ORF">SMICAP_R08894</name>
</gene>
<dbReference type="GO" id="GO:0031514">
    <property type="term" value="C:motile cilium"/>
    <property type="evidence" value="ECO:0007669"/>
    <property type="project" value="TreeGrafter"/>
</dbReference>
<comment type="caution">
    <text evidence="1">The sequence shown here is derived from an EMBL/GenBank/DDBJ whole genome shotgun (WGS) entry which is preliminary data.</text>
</comment>
<name>A0A7K8Q817_9PASS</name>
<dbReference type="GO" id="GO:0060271">
    <property type="term" value="P:cilium assembly"/>
    <property type="evidence" value="ECO:0007669"/>
    <property type="project" value="TreeGrafter"/>
</dbReference>
<dbReference type="PANTHER" id="PTHR24274:SF1">
    <property type="entry name" value="CILIA- AND FLAGELLA-ASSOCIATED PROTEIN 161"/>
    <property type="match status" value="1"/>
</dbReference>
<sequence length="123" mass="14361">YLGSDHKTFFTFAKKSRLQPVFLTPEVSYLTMWKAVFLDPQLRLEYEGFPVLANSKIIINHCYTNRNLAIPRNFCVWSSFGKECEVVCHNYLNPHRVEEEKNYWEVITGNPGDEGGTMIERPK</sequence>
<proteinExistence type="predicted"/>
<protein>
    <submittedName>
        <fullName evidence="1">CF161 protein</fullName>
    </submittedName>
</protein>
<accession>A0A7K8Q817</accession>
<reference evidence="1 2" key="1">
    <citation type="submission" date="2019-09" db="EMBL/GenBank/DDBJ databases">
        <title>Bird 10,000 Genomes (B10K) Project - Family phase.</title>
        <authorList>
            <person name="Zhang G."/>
        </authorList>
    </citation>
    <scope>NUCLEOTIDE SEQUENCE [LARGE SCALE GENOMIC DNA]</scope>
    <source>
        <strain evidence="1">B10K-CU-031-20</strain>
    </source>
</reference>
<evidence type="ECO:0000313" key="2">
    <source>
        <dbReference type="Proteomes" id="UP000567624"/>
    </source>
</evidence>